<keyword evidence="8" id="KW-0119">Carbohydrate metabolism</keyword>
<dbReference type="EC" id="3.2.1.14" evidence="4"/>
<dbReference type="CDD" id="cd06548">
    <property type="entry name" value="GH18_chitinase"/>
    <property type="match status" value="1"/>
</dbReference>
<evidence type="ECO:0000256" key="12">
    <source>
        <dbReference type="SAM" id="MobiDB-lite"/>
    </source>
</evidence>
<sequence>MGRVFCKFPKSKPQGVWNTRLQEQVTDSYQKPGDSNNGTTPTSTLQPSQGVTSSTLRYSSTFGTPIVTTTAPGVSANPTLTSSTSVVTVSTTSPVAAPTGVAPHDGYRAIGYFGNWDIYARKFFPYNIPADKLTHVLYSFADNREDGTVFFTDTWADTDIHYANDSWNDIGNNVYGAVKQLSLLKANNRNMKVMLSIGGWTYTNTNKHMDVPASTAAGRQTFANSCVAMVRDYGFDGIDIDWEYPQNPTQGGQLLDLLKAIRQALDTYASTLTYKDANGNSQTPHFELSIAAPAGETNYKNMPLGEISQVVDFINLMAYDYAGSWETSSAHAQNLYKSTSNPKSTPFNTFDTVQAYFNANVAPSKINLGMPIYGRSFTNTKGIGQPFNGVGQGSWEAGVYDWKALPLSGSTVYYDQEAGATYSYDNSTGELISYDTVEMALKKTEWLKQTGLGGAMWWEVAGDKYDGTGLIENVVASLGGSGGAGIQQMSNWLRYPDSKFDNIKAMGS</sequence>
<evidence type="ECO:0000256" key="3">
    <source>
        <dbReference type="ARBA" id="ARBA00008682"/>
    </source>
</evidence>
<dbReference type="InterPro" id="IPR029070">
    <property type="entry name" value="Chitinase_insertion_sf"/>
</dbReference>
<gene>
    <name evidence="14" type="ORF">B5807_08496</name>
</gene>
<keyword evidence="10" id="KW-0624">Polysaccharide degradation</keyword>
<evidence type="ECO:0000256" key="10">
    <source>
        <dbReference type="ARBA" id="ARBA00023326"/>
    </source>
</evidence>
<evidence type="ECO:0000256" key="4">
    <source>
        <dbReference type="ARBA" id="ARBA00012729"/>
    </source>
</evidence>
<dbReference type="InParanoid" id="A0A1Y2LRD2"/>
<evidence type="ECO:0000313" key="15">
    <source>
        <dbReference type="Proteomes" id="UP000193240"/>
    </source>
</evidence>
<dbReference type="PANTHER" id="PTHR11177">
    <property type="entry name" value="CHITINASE"/>
    <property type="match status" value="1"/>
</dbReference>
<dbReference type="InterPro" id="IPR001579">
    <property type="entry name" value="Glyco_hydro_18_chit_AS"/>
</dbReference>
<feature type="region of interest" description="Disordered" evidence="12">
    <location>
        <begin position="28"/>
        <end position="51"/>
    </location>
</feature>
<dbReference type="FunFam" id="3.10.50.10:FF:000005">
    <property type="entry name" value="Endochitinase B1"/>
    <property type="match status" value="1"/>
</dbReference>
<evidence type="ECO:0000256" key="9">
    <source>
        <dbReference type="ARBA" id="ARBA00023295"/>
    </source>
</evidence>
<dbReference type="GO" id="GO:0000272">
    <property type="term" value="P:polysaccharide catabolic process"/>
    <property type="evidence" value="ECO:0007669"/>
    <property type="project" value="UniProtKB-KW"/>
</dbReference>
<organism evidence="14 15">
    <name type="scientific">Epicoccum nigrum</name>
    <name type="common">Soil fungus</name>
    <name type="synonym">Epicoccum purpurascens</name>
    <dbReference type="NCBI Taxonomy" id="105696"/>
    <lineage>
        <taxon>Eukaryota</taxon>
        <taxon>Fungi</taxon>
        <taxon>Dikarya</taxon>
        <taxon>Ascomycota</taxon>
        <taxon>Pezizomycotina</taxon>
        <taxon>Dothideomycetes</taxon>
        <taxon>Pleosporomycetidae</taxon>
        <taxon>Pleosporales</taxon>
        <taxon>Pleosporineae</taxon>
        <taxon>Didymellaceae</taxon>
        <taxon>Epicoccum</taxon>
    </lineage>
</organism>
<dbReference type="InterPro" id="IPR001223">
    <property type="entry name" value="Glyco_hydro18_cat"/>
</dbReference>
<evidence type="ECO:0000259" key="13">
    <source>
        <dbReference type="PROSITE" id="PS51910"/>
    </source>
</evidence>
<dbReference type="FunFam" id="3.20.20.80:FF:000075">
    <property type="entry name" value="Sporulation-specific chitinase"/>
    <property type="match status" value="1"/>
</dbReference>
<accession>A0A1Y2LRD2</accession>
<dbReference type="GO" id="GO:0005576">
    <property type="term" value="C:extracellular region"/>
    <property type="evidence" value="ECO:0007669"/>
    <property type="project" value="UniProtKB-SubCell"/>
</dbReference>
<dbReference type="Gene3D" id="3.10.50.10">
    <property type="match status" value="1"/>
</dbReference>
<keyword evidence="7" id="KW-0146">Chitin degradation</keyword>
<dbReference type="AlphaFoldDB" id="A0A1Y2LRD2"/>
<evidence type="ECO:0000256" key="1">
    <source>
        <dbReference type="ARBA" id="ARBA00000822"/>
    </source>
</evidence>
<evidence type="ECO:0000256" key="2">
    <source>
        <dbReference type="ARBA" id="ARBA00004613"/>
    </source>
</evidence>
<dbReference type="InterPro" id="IPR017853">
    <property type="entry name" value="GH"/>
</dbReference>
<dbReference type="Proteomes" id="UP000193240">
    <property type="component" value="Unassembled WGS sequence"/>
</dbReference>
<dbReference type="InterPro" id="IPR050314">
    <property type="entry name" value="Glycosyl_Hydrlase_18"/>
</dbReference>
<evidence type="ECO:0000256" key="6">
    <source>
        <dbReference type="ARBA" id="ARBA00022801"/>
    </source>
</evidence>
<dbReference type="Pfam" id="PF00704">
    <property type="entry name" value="Glyco_hydro_18"/>
    <property type="match status" value="1"/>
</dbReference>
<evidence type="ECO:0000313" key="14">
    <source>
        <dbReference type="EMBL" id="OSS46453.1"/>
    </source>
</evidence>
<dbReference type="PANTHER" id="PTHR11177:SF317">
    <property type="entry name" value="CHITINASE 12-RELATED"/>
    <property type="match status" value="1"/>
</dbReference>
<dbReference type="SUPFAM" id="SSF51445">
    <property type="entry name" value="(Trans)glycosidases"/>
    <property type="match status" value="1"/>
</dbReference>
<dbReference type="FunCoup" id="A0A1Y2LRD2">
    <property type="interactions" value="562"/>
</dbReference>
<keyword evidence="5" id="KW-0964">Secreted</keyword>
<dbReference type="SUPFAM" id="SSF54556">
    <property type="entry name" value="Chitinase insertion domain"/>
    <property type="match status" value="1"/>
</dbReference>
<dbReference type="GO" id="GO:0006032">
    <property type="term" value="P:chitin catabolic process"/>
    <property type="evidence" value="ECO:0007669"/>
    <property type="project" value="UniProtKB-KW"/>
</dbReference>
<proteinExistence type="inferred from homology"/>
<dbReference type="SMART" id="SM00636">
    <property type="entry name" value="Glyco_18"/>
    <property type="match status" value="1"/>
</dbReference>
<dbReference type="PROSITE" id="PS51910">
    <property type="entry name" value="GH18_2"/>
    <property type="match status" value="1"/>
</dbReference>
<dbReference type="GO" id="GO:0008843">
    <property type="term" value="F:endochitinase activity"/>
    <property type="evidence" value="ECO:0007669"/>
    <property type="project" value="UniProtKB-EC"/>
</dbReference>
<protein>
    <recommendedName>
        <fullName evidence="4">chitinase</fullName>
        <ecNumber evidence="4">3.2.1.14</ecNumber>
    </recommendedName>
</protein>
<dbReference type="PROSITE" id="PS01095">
    <property type="entry name" value="GH18_1"/>
    <property type="match status" value="1"/>
</dbReference>
<dbReference type="Gene3D" id="3.20.20.80">
    <property type="entry name" value="Glycosidases"/>
    <property type="match status" value="1"/>
</dbReference>
<dbReference type="EMBL" id="KZ107851">
    <property type="protein sequence ID" value="OSS46453.1"/>
    <property type="molecule type" value="Genomic_DNA"/>
</dbReference>
<reference evidence="14 15" key="1">
    <citation type="journal article" date="2017" name="Genome Announc.">
        <title>Genome sequence of the saprophytic ascomycete Epicoccum nigrum ICMP 19927 strain isolated from New Zealand.</title>
        <authorList>
            <person name="Fokin M."/>
            <person name="Fleetwood D."/>
            <person name="Weir B.S."/>
            <person name="Villas-Boas S.G."/>
        </authorList>
    </citation>
    <scope>NUCLEOTIDE SEQUENCE [LARGE SCALE GENOMIC DNA]</scope>
    <source>
        <strain evidence="14 15">ICMP 19927</strain>
    </source>
</reference>
<name>A0A1Y2LRD2_EPING</name>
<keyword evidence="6 11" id="KW-0378">Hydrolase</keyword>
<evidence type="ECO:0000256" key="7">
    <source>
        <dbReference type="ARBA" id="ARBA00023024"/>
    </source>
</evidence>
<dbReference type="STRING" id="105696.A0A1Y2LRD2"/>
<comment type="catalytic activity">
    <reaction evidence="1">
        <text>Random endo-hydrolysis of N-acetyl-beta-D-glucosaminide (1-&gt;4)-beta-linkages in chitin and chitodextrins.</text>
        <dbReference type="EC" id="3.2.1.14"/>
    </reaction>
</comment>
<dbReference type="GO" id="GO:0008061">
    <property type="term" value="F:chitin binding"/>
    <property type="evidence" value="ECO:0007669"/>
    <property type="project" value="InterPro"/>
</dbReference>
<evidence type="ECO:0000256" key="5">
    <source>
        <dbReference type="ARBA" id="ARBA00022525"/>
    </source>
</evidence>
<comment type="subcellular location">
    <subcellularLocation>
        <location evidence="2">Secreted</location>
    </subcellularLocation>
</comment>
<keyword evidence="15" id="KW-1185">Reference proteome</keyword>
<comment type="similarity">
    <text evidence="3">Belongs to the glycosyl hydrolase 18 family. Chitinase class V subfamily.</text>
</comment>
<evidence type="ECO:0000256" key="8">
    <source>
        <dbReference type="ARBA" id="ARBA00023277"/>
    </source>
</evidence>
<keyword evidence="9 11" id="KW-0326">Glycosidase</keyword>
<dbReference type="InterPro" id="IPR011583">
    <property type="entry name" value="Chitinase_II/V-like_cat"/>
</dbReference>
<dbReference type="OMA" id="NIKFNGM"/>
<feature type="domain" description="GH18" evidence="13">
    <location>
        <begin position="107"/>
        <end position="481"/>
    </location>
</feature>
<evidence type="ECO:0000256" key="11">
    <source>
        <dbReference type="RuleBase" id="RU000489"/>
    </source>
</evidence>